<dbReference type="InterPro" id="IPR045136">
    <property type="entry name" value="Iah1-like"/>
</dbReference>
<dbReference type="Gene3D" id="3.40.50.1110">
    <property type="entry name" value="SGNH hydrolase"/>
    <property type="match status" value="1"/>
</dbReference>
<feature type="transmembrane region" description="Helical" evidence="1">
    <location>
        <begin position="88"/>
        <end position="109"/>
    </location>
</feature>
<gene>
    <name evidence="2" type="ORF">LSAT_V11C800429420</name>
</gene>
<keyword evidence="3" id="KW-1185">Reference proteome</keyword>
<reference evidence="2 3" key="1">
    <citation type="journal article" date="2017" name="Nat. Commun.">
        <title>Genome assembly with in vitro proximity ligation data and whole-genome triplication in lettuce.</title>
        <authorList>
            <person name="Reyes-Chin-Wo S."/>
            <person name="Wang Z."/>
            <person name="Yang X."/>
            <person name="Kozik A."/>
            <person name="Arikit S."/>
            <person name="Song C."/>
            <person name="Xia L."/>
            <person name="Froenicke L."/>
            <person name="Lavelle D.O."/>
            <person name="Truco M.J."/>
            <person name="Xia R."/>
            <person name="Zhu S."/>
            <person name="Xu C."/>
            <person name="Xu H."/>
            <person name="Xu X."/>
            <person name="Cox K."/>
            <person name="Korf I."/>
            <person name="Meyers B.C."/>
            <person name="Michelmore R.W."/>
        </authorList>
    </citation>
    <scope>NUCLEOTIDE SEQUENCE [LARGE SCALE GENOMIC DNA]</scope>
    <source>
        <strain evidence="3">cv. Salinas</strain>
        <tissue evidence="2">Seedlings</tissue>
    </source>
</reference>
<dbReference type="AlphaFoldDB" id="A0A9R1UMP0"/>
<keyword evidence="1" id="KW-0472">Membrane</keyword>
<evidence type="ECO:0008006" key="4">
    <source>
        <dbReference type="Google" id="ProtNLM"/>
    </source>
</evidence>
<evidence type="ECO:0000313" key="2">
    <source>
        <dbReference type="EMBL" id="KAJ0189867.1"/>
    </source>
</evidence>
<name>A0A9R1UMP0_LACSA</name>
<dbReference type="PANTHER" id="PTHR14209">
    <property type="entry name" value="ISOAMYL ACETATE-HYDROLYZING ESTERASE 1"/>
    <property type="match status" value="1"/>
</dbReference>
<dbReference type="SUPFAM" id="SSF52266">
    <property type="entry name" value="SGNH hydrolase"/>
    <property type="match status" value="1"/>
</dbReference>
<comment type="caution">
    <text evidence="2">The sequence shown here is derived from an EMBL/GenBank/DDBJ whole genome shotgun (WGS) entry which is preliminary data.</text>
</comment>
<dbReference type="PANTHER" id="PTHR14209:SF10">
    <property type="entry name" value="SGNH HYDROLASE-TYPE ESTERASE DOMAIN-CONTAINING PROTEIN"/>
    <property type="match status" value="1"/>
</dbReference>
<dbReference type="Proteomes" id="UP000235145">
    <property type="component" value="Unassembled WGS sequence"/>
</dbReference>
<evidence type="ECO:0000313" key="3">
    <source>
        <dbReference type="Proteomes" id="UP000235145"/>
    </source>
</evidence>
<proteinExistence type="predicted"/>
<dbReference type="EMBL" id="NBSK02000008">
    <property type="protein sequence ID" value="KAJ0189867.1"/>
    <property type="molecule type" value="Genomic_DNA"/>
</dbReference>
<keyword evidence="1" id="KW-1133">Transmembrane helix</keyword>
<organism evidence="2 3">
    <name type="scientific">Lactuca sativa</name>
    <name type="common">Garden lettuce</name>
    <dbReference type="NCBI Taxonomy" id="4236"/>
    <lineage>
        <taxon>Eukaryota</taxon>
        <taxon>Viridiplantae</taxon>
        <taxon>Streptophyta</taxon>
        <taxon>Embryophyta</taxon>
        <taxon>Tracheophyta</taxon>
        <taxon>Spermatophyta</taxon>
        <taxon>Magnoliopsida</taxon>
        <taxon>eudicotyledons</taxon>
        <taxon>Gunneridae</taxon>
        <taxon>Pentapetalae</taxon>
        <taxon>asterids</taxon>
        <taxon>campanulids</taxon>
        <taxon>Asterales</taxon>
        <taxon>Asteraceae</taxon>
        <taxon>Cichorioideae</taxon>
        <taxon>Cichorieae</taxon>
        <taxon>Lactucinae</taxon>
        <taxon>Lactuca</taxon>
    </lineage>
</organism>
<dbReference type="InterPro" id="IPR036514">
    <property type="entry name" value="SGNH_hydro_sf"/>
</dbReference>
<protein>
    <recommendedName>
        <fullName evidence="4">SGNH hydrolase-type esterase domain-containing protein</fullName>
    </recommendedName>
</protein>
<keyword evidence="1" id="KW-0812">Transmembrane</keyword>
<accession>A0A9R1UMP0</accession>
<sequence length="112" mass="12854">MVGEGQSSCLGDSFRIMYMQAYSCGGYGGWNSRQALKVVDQVFPKQYNYLYYFGGNDSVFPHPNGLGSHVPLDEYVENMKNIAIHLKVIFYHIYNILVIKILFFIELLLKES</sequence>
<evidence type="ECO:0000256" key="1">
    <source>
        <dbReference type="SAM" id="Phobius"/>
    </source>
</evidence>